<evidence type="ECO:0000256" key="1">
    <source>
        <dbReference type="SAM" id="MobiDB-lite"/>
    </source>
</evidence>
<name>A0AA38X9X5_9EURO</name>
<sequence>MEDSNATSSDDTKMTGRNEAEPSPIELERHDTADFEVKEENETSQPDGAGEGARMISAADAEEAQALEMAVTAANALEDDSLQERLESGMRELRTTPAKNDEHGVNTLPQDLDSGDLSVVEKLNKIAAITSLNLERVTLGLQEVRAMKEKIKISARLTRPLKTMPSLDQAARDCLFRASQFSHMVDVLDTRKRLMPGTATPSEALGLLRSFANNDTFTDWMASDAEARNQLQEALQKGYLVLESALLLRSELENLLSLAGDIEEYNRYLIITSGMA</sequence>
<feature type="region of interest" description="Disordered" evidence="1">
    <location>
        <begin position="1"/>
        <end position="53"/>
    </location>
</feature>
<dbReference type="EMBL" id="JAPDRK010000008">
    <property type="protein sequence ID" value="KAJ9609518.1"/>
    <property type="molecule type" value="Genomic_DNA"/>
</dbReference>
<accession>A0AA38X9X5</accession>
<evidence type="ECO:0000313" key="2">
    <source>
        <dbReference type="EMBL" id="KAJ9609518.1"/>
    </source>
</evidence>
<gene>
    <name evidence="2" type="ORF">H2200_005845</name>
</gene>
<protein>
    <submittedName>
        <fullName evidence="2">Uncharacterized protein</fullName>
    </submittedName>
</protein>
<dbReference type="AlphaFoldDB" id="A0AA38X9X5"/>
<feature type="compositionally biased region" description="Basic and acidic residues" evidence="1">
    <location>
        <begin position="10"/>
        <end position="41"/>
    </location>
</feature>
<evidence type="ECO:0000313" key="3">
    <source>
        <dbReference type="Proteomes" id="UP001172673"/>
    </source>
</evidence>
<proteinExistence type="predicted"/>
<dbReference type="Proteomes" id="UP001172673">
    <property type="component" value="Unassembled WGS sequence"/>
</dbReference>
<reference evidence="2" key="1">
    <citation type="submission" date="2022-10" db="EMBL/GenBank/DDBJ databases">
        <title>Culturing micro-colonial fungi from biological soil crusts in the Mojave desert and describing Neophaeococcomyces mojavensis, and introducing the new genera and species Taxawa tesnikishii.</title>
        <authorList>
            <person name="Kurbessoian T."/>
            <person name="Stajich J.E."/>
        </authorList>
    </citation>
    <scope>NUCLEOTIDE SEQUENCE</scope>
    <source>
        <strain evidence="2">TK_41</strain>
    </source>
</reference>
<keyword evidence="3" id="KW-1185">Reference proteome</keyword>
<organism evidence="2 3">
    <name type="scientific">Cladophialophora chaetospira</name>
    <dbReference type="NCBI Taxonomy" id="386627"/>
    <lineage>
        <taxon>Eukaryota</taxon>
        <taxon>Fungi</taxon>
        <taxon>Dikarya</taxon>
        <taxon>Ascomycota</taxon>
        <taxon>Pezizomycotina</taxon>
        <taxon>Eurotiomycetes</taxon>
        <taxon>Chaetothyriomycetidae</taxon>
        <taxon>Chaetothyriales</taxon>
        <taxon>Herpotrichiellaceae</taxon>
        <taxon>Cladophialophora</taxon>
    </lineage>
</organism>
<comment type="caution">
    <text evidence="2">The sequence shown here is derived from an EMBL/GenBank/DDBJ whole genome shotgun (WGS) entry which is preliminary data.</text>
</comment>